<dbReference type="Gene3D" id="3.30.230.10">
    <property type="match status" value="1"/>
</dbReference>
<evidence type="ECO:0000259" key="6">
    <source>
        <dbReference type="Pfam" id="PF00288"/>
    </source>
</evidence>
<dbReference type="InterPro" id="IPR013750">
    <property type="entry name" value="GHMP_kinase_C_dom"/>
</dbReference>
<dbReference type="Proteomes" id="UP000037020">
    <property type="component" value="Unassembled WGS sequence"/>
</dbReference>
<evidence type="ECO:0000313" key="9">
    <source>
        <dbReference type="Proteomes" id="UP000037020"/>
    </source>
</evidence>
<dbReference type="InterPro" id="IPR014721">
    <property type="entry name" value="Ribsml_uS5_D2-typ_fold_subgr"/>
</dbReference>
<evidence type="ECO:0000313" key="8">
    <source>
        <dbReference type="EMBL" id="KOG91445.1"/>
    </source>
</evidence>
<name>A0ABR5JDG4_9ACTN</name>
<comment type="similarity">
    <text evidence="1">Belongs to the GHMP kinase family. GalK subfamily.</text>
</comment>
<evidence type="ECO:0000256" key="2">
    <source>
        <dbReference type="ARBA" id="ARBA00022679"/>
    </source>
</evidence>
<evidence type="ECO:0000256" key="4">
    <source>
        <dbReference type="ARBA" id="ARBA00022777"/>
    </source>
</evidence>
<keyword evidence="9" id="KW-1185">Reference proteome</keyword>
<dbReference type="InterPro" id="IPR006204">
    <property type="entry name" value="GHMP_kinase_N_dom"/>
</dbReference>
<dbReference type="PANTHER" id="PTHR10457">
    <property type="entry name" value="MEVALONATE KINASE/GALACTOKINASE"/>
    <property type="match status" value="1"/>
</dbReference>
<keyword evidence="4" id="KW-0418">Kinase</keyword>
<proteinExistence type="inferred from homology"/>
<keyword evidence="5" id="KW-0067">ATP-binding</keyword>
<dbReference type="SUPFAM" id="SSF55060">
    <property type="entry name" value="GHMP Kinase, C-terminal domain"/>
    <property type="match status" value="1"/>
</dbReference>
<dbReference type="Pfam" id="PF08544">
    <property type="entry name" value="GHMP_kinases_C"/>
    <property type="match status" value="1"/>
</dbReference>
<gene>
    <name evidence="8" type="ORF">ADK38_03145</name>
</gene>
<sequence length="240" mass="25691">MASGLSSSSSLIIGLFRTFARHLDLELDGATLLQWAYDHEYAIYHGGGMDQTSIIAGGATLTEGRDGSVPVLTGCVPFPEDWTIVVIDSATPKCTSRHLADVRRQHAQGDPTLRRYIAAADGCAEKAWSAVVSADLTLLGEAMTEAHTAMRDIQHMSSEVLEDMRRTARRTVGLPVKITGAGGGGSMIGVCRSGDAAEIRHLLSRHLHEEYPHARVLLADAAPLTGDLRAARPQPQELSA</sequence>
<accession>A0ABR5JDG4</accession>
<feature type="domain" description="GHMP kinase C-terminal" evidence="7">
    <location>
        <begin position="130"/>
        <end position="206"/>
    </location>
</feature>
<organism evidence="8 9">
    <name type="scientific">Streptomyces varsoviensis</name>
    <dbReference type="NCBI Taxonomy" id="67373"/>
    <lineage>
        <taxon>Bacteria</taxon>
        <taxon>Bacillati</taxon>
        <taxon>Actinomycetota</taxon>
        <taxon>Actinomycetes</taxon>
        <taxon>Kitasatosporales</taxon>
        <taxon>Streptomycetaceae</taxon>
        <taxon>Streptomyces</taxon>
    </lineage>
</organism>
<feature type="domain" description="GHMP kinase N-terminal" evidence="6">
    <location>
        <begin position="2"/>
        <end position="58"/>
    </location>
</feature>
<keyword evidence="3" id="KW-0547">Nucleotide-binding</keyword>
<dbReference type="InterPro" id="IPR036554">
    <property type="entry name" value="GHMP_kinase_C_sf"/>
</dbReference>
<evidence type="ECO:0000256" key="3">
    <source>
        <dbReference type="ARBA" id="ARBA00022741"/>
    </source>
</evidence>
<dbReference type="SUPFAM" id="SSF54211">
    <property type="entry name" value="Ribosomal protein S5 domain 2-like"/>
    <property type="match status" value="1"/>
</dbReference>
<comment type="caution">
    <text evidence="8">The sequence shown here is derived from an EMBL/GenBank/DDBJ whole genome shotgun (WGS) entry which is preliminary data.</text>
</comment>
<dbReference type="InterPro" id="IPR020568">
    <property type="entry name" value="Ribosomal_Su5_D2-typ_SF"/>
</dbReference>
<evidence type="ECO:0000256" key="5">
    <source>
        <dbReference type="ARBA" id="ARBA00022840"/>
    </source>
</evidence>
<evidence type="ECO:0000256" key="1">
    <source>
        <dbReference type="ARBA" id="ARBA00006566"/>
    </source>
</evidence>
<evidence type="ECO:0000259" key="7">
    <source>
        <dbReference type="Pfam" id="PF08544"/>
    </source>
</evidence>
<dbReference type="Gene3D" id="3.30.70.890">
    <property type="entry name" value="GHMP kinase, C-terminal domain"/>
    <property type="match status" value="1"/>
</dbReference>
<evidence type="ECO:0008006" key="10">
    <source>
        <dbReference type="Google" id="ProtNLM"/>
    </source>
</evidence>
<dbReference type="EMBL" id="LGUT01000255">
    <property type="protein sequence ID" value="KOG91445.1"/>
    <property type="molecule type" value="Genomic_DNA"/>
</dbReference>
<protein>
    <recommendedName>
        <fullName evidence="10">Galactokinase</fullName>
    </recommendedName>
</protein>
<dbReference type="Pfam" id="PF00288">
    <property type="entry name" value="GHMP_kinases_N"/>
    <property type="match status" value="1"/>
</dbReference>
<reference evidence="8 9" key="1">
    <citation type="submission" date="2015-07" db="EMBL/GenBank/DDBJ databases">
        <authorList>
            <person name="Ju K.-S."/>
            <person name="Doroghazi J.R."/>
            <person name="Metcalf W.W."/>
        </authorList>
    </citation>
    <scope>NUCLEOTIDE SEQUENCE [LARGE SCALE GENOMIC DNA]</scope>
    <source>
        <strain evidence="8 9">NRRL B-3589</strain>
    </source>
</reference>
<dbReference type="PANTHER" id="PTHR10457:SF7">
    <property type="entry name" value="GALACTOKINASE-RELATED"/>
    <property type="match status" value="1"/>
</dbReference>
<keyword evidence="2" id="KW-0808">Transferase</keyword>